<protein>
    <submittedName>
        <fullName evidence="7">Intra-flagellar transport protein 57-domain-containing protein</fullName>
    </submittedName>
</protein>
<dbReference type="GO" id="GO:1905515">
    <property type="term" value="P:non-motile cilium assembly"/>
    <property type="evidence" value="ECO:0007669"/>
    <property type="project" value="TreeGrafter"/>
</dbReference>
<evidence type="ECO:0000313" key="7">
    <source>
        <dbReference type="EMBL" id="KAG5458937.1"/>
    </source>
</evidence>
<comment type="similarity">
    <text evidence="2">Belongs to the IFT57 family.</text>
</comment>
<dbReference type="GO" id="GO:0030992">
    <property type="term" value="C:intraciliary transport particle B"/>
    <property type="evidence" value="ECO:0007669"/>
    <property type="project" value="TreeGrafter"/>
</dbReference>
<dbReference type="InterPro" id="IPR019530">
    <property type="entry name" value="Intra-flagellar_transport_57"/>
</dbReference>
<dbReference type="OrthoDB" id="423881at2759"/>
<reference evidence="7 8" key="1">
    <citation type="journal article" name="Sci. Rep.">
        <title>Genome-scale phylogenetic analyses confirm Olpidium as the closest living zoosporic fungus to the non-flagellated, terrestrial fungi.</title>
        <authorList>
            <person name="Chang Y."/>
            <person name="Rochon D."/>
            <person name="Sekimoto S."/>
            <person name="Wang Y."/>
            <person name="Chovatia M."/>
            <person name="Sandor L."/>
            <person name="Salamov A."/>
            <person name="Grigoriev I.V."/>
            <person name="Stajich J.E."/>
            <person name="Spatafora J.W."/>
        </authorList>
    </citation>
    <scope>NUCLEOTIDE SEQUENCE [LARGE SCALE GENOMIC DNA]</scope>
    <source>
        <strain evidence="7">S191</strain>
    </source>
</reference>
<dbReference type="EMBL" id="JAEFCI010007678">
    <property type="protein sequence ID" value="KAG5458937.1"/>
    <property type="molecule type" value="Genomic_DNA"/>
</dbReference>
<dbReference type="GO" id="GO:0005815">
    <property type="term" value="C:microtubule organizing center"/>
    <property type="evidence" value="ECO:0007669"/>
    <property type="project" value="TreeGrafter"/>
</dbReference>
<feature type="coiled-coil region" evidence="5">
    <location>
        <begin position="113"/>
        <end position="147"/>
    </location>
</feature>
<dbReference type="GO" id="GO:0005794">
    <property type="term" value="C:Golgi apparatus"/>
    <property type="evidence" value="ECO:0007669"/>
    <property type="project" value="TreeGrafter"/>
</dbReference>
<evidence type="ECO:0000256" key="2">
    <source>
        <dbReference type="ARBA" id="ARBA00009415"/>
    </source>
</evidence>
<name>A0A8H7ZT70_9FUNG</name>
<feature type="non-terminal residue" evidence="7">
    <location>
        <position position="1"/>
    </location>
</feature>
<feature type="region of interest" description="Disordered" evidence="6">
    <location>
        <begin position="1"/>
        <end position="24"/>
    </location>
</feature>
<evidence type="ECO:0000313" key="8">
    <source>
        <dbReference type="Proteomes" id="UP000673691"/>
    </source>
</evidence>
<accession>A0A8H7ZT70</accession>
<comment type="subcellular location">
    <subcellularLocation>
        <location evidence="1">Cell projection</location>
        <location evidence="1">Cilium</location>
    </subcellularLocation>
</comment>
<dbReference type="Proteomes" id="UP000673691">
    <property type="component" value="Unassembled WGS sequence"/>
</dbReference>
<dbReference type="GO" id="GO:0005929">
    <property type="term" value="C:cilium"/>
    <property type="evidence" value="ECO:0007669"/>
    <property type="project" value="UniProtKB-SubCell"/>
</dbReference>
<dbReference type="PANTHER" id="PTHR16011">
    <property type="entry name" value="IFT57/HIPPI"/>
    <property type="match status" value="1"/>
</dbReference>
<keyword evidence="3" id="KW-0969">Cilium</keyword>
<dbReference type="PANTHER" id="PTHR16011:SF0">
    <property type="entry name" value="INTRAFLAGELLAR TRANSPORT PROTEIN 57 HOMOLOG"/>
    <property type="match status" value="1"/>
</dbReference>
<organism evidence="7 8">
    <name type="scientific">Olpidium bornovanus</name>
    <dbReference type="NCBI Taxonomy" id="278681"/>
    <lineage>
        <taxon>Eukaryota</taxon>
        <taxon>Fungi</taxon>
        <taxon>Fungi incertae sedis</taxon>
        <taxon>Olpidiomycota</taxon>
        <taxon>Olpidiomycotina</taxon>
        <taxon>Olpidiomycetes</taxon>
        <taxon>Olpidiales</taxon>
        <taxon>Olpidiaceae</taxon>
        <taxon>Olpidium</taxon>
    </lineage>
</organism>
<keyword evidence="8" id="KW-1185">Reference proteome</keyword>
<dbReference type="Pfam" id="PF10498">
    <property type="entry name" value="IFT57"/>
    <property type="match status" value="1"/>
</dbReference>
<keyword evidence="4" id="KW-0966">Cell projection</keyword>
<evidence type="ECO:0000256" key="4">
    <source>
        <dbReference type="ARBA" id="ARBA00023273"/>
    </source>
</evidence>
<sequence length="422" mass="48495">NSPRNGANAKTPRPTAETKPKADPTEWRLEVERVTPHLRVVIPNDNKDWRIHLEQMRMHEAGIESALSTSSAQLSKLHADIERTLEKISSREKYVNNQFEAQIEEYRVCQEKLSEIKQRHNKADTHVTELTNELSRVSEELDHIKVRKEGKMRARSVRRAFSPYLYLAINNFAPSTTASPLLHRHTTPFPQTHVIHFDLPLQAQMDEIGSGMTDSKPLVNIKQGLVRLKVGGRPHHQRRRVFRAASLLTISRRCREQTEIKQMDLRIGVIEHTLLTARLRSKGNLGDALRMNANQGVSVFASRQVVALSMRRFFEGCLPEKLGLTTVLPCFPSIIYSIVDTLLCPYTEWTMVHQSTWRRGCPHSELKKGAGSSGERGWWGKWCFESMFNAWARWHHRGLRITCCLRWHACNRCKLINVAHTA</sequence>
<keyword evidence="5" id="KW-0175">Coiled coil</keyword>
<proteinExistence type="inferred from homology"/>
<dbReference type="GO" id="GO:0042073">
    <property type="term" value="P:intraciliary transport"/>
    <property type="evidence" value="ECO:0007669"/>
    <property type="project" value="TreeGrafter"/>
</dbReference>
<evidence type="ECO:0000256" key="6">
    <source>
        <dbReference type="SAM" id="MobiDB-lite"/>
    </source>
</evidence>
<comment type="caution">
    <text evidence="7">The sequence shown here is derived from an EMBL/GenBank/DDBJ whole genome shotgun (WGS) entry which is preliminary data.</text>
</comment>
<evidence type="ECO:0000256" key="5">
    <source>
        <dbReference type="SAM" id="Coils"/>
    </source>
</evidence>
<gene>
    <name evidence="7" type="ORF">BJ554DRAFT_751</name>
</gene>
<evidence type="ECO:0000256" key="3">
    <source>
        <dbReference type="ARBA" id="ARBA00023069"/>
    </source>
</evidence>
<evidence type="ECO:0000256" key="1">
    <source>
        <dbReference type="ARBA" id="ARBA00004138"/>
    </source>
</evidence>
<dbReference type="AlphaFoldDB" id="A0A8H7ZT70"/>